<reference evidence="3 4" key="3">
    <citation type="journal article" date="2020" name="BMC Genomics">
        <title>Intraspecific diversification of the crop wild relative Brassica cretica Lam. using demographic model selection.</title>
        <authorList>
            <person name="Kioukis A."/>
            <person name="Michalopoulou V.A."/>
            <person name="Briers L."/>
            <person name="Pirintsos S."/>
            <person name="Studholme D.J."/>
            <person name="Pavlidis P."/>
            <person name="Sarris P.F."/>
        </authorList>
    </citation>
    <scope>NUCLEOTIDE SEQUENCE [LARGE SCALE GENOMIC DNA]</scope>
    <source>
        <strain evidence="4">cv. PFS-1207/04</strain>
        <strain evidence="3">PFS-1207/04</strain>
    </source>
</reference>
<reference evidence="2" key="1">
    <citation type="submission" date="2019-12" db="EMBL/GenBank/DDBJ databases">
        <title>Genome sequencing and annotation of Brassica cretica.</title>
        <authorList>
            <person name="Studholme D.J."/>
            <person name="Sarris P.F."/>
        </authorList>
    </citation>
    <scope>NUCLEOTIDE SEQUENCE</scope>
    <source>
        <strain evidence="2">PFS-102/07</strain>
        <tissue evidence="2">Leaf</tissue>
    </source>
</reference>
<dbReference type="InterPro" id="IPR036397">
    <property type="entry name" value="RNaseH_sf"/>
</dbReference>
<feature type="domain" description="RNase H type-1" evidence="1">
    <location>
        <begin position="57"/>
        <end position="119"/>
    </location>
</feature>
<dbReference type="InterPro" id="IPR002156">
    <property type="entry name" value="RNaseH_domain"/>
</dbReference>
<evidence type="ECO:0000313" key="4">
    <source>
        <dbReference type="Proteomes" id="UP000266723"/>
    </source>
</evidence>
<dbReference type="EMBL" id="QGKY02000089">
    <property type="protein sequence ID" value="KAF2613448.1"/>
    <property type="molecule type" value="Genomic_DNA"/>
</dbReference>
<dbReference type="Pfam" id="PF13456">
    <property type="entry name" value="RVT_3"/>
    <property type="match status" value="1"/>
</dbReference>
<organism evidence="2">
    <name type="scientific">Brassica cretica</name>
    <name type="common">Mustard</name>
    <dbReference type="NCBI Taxonomy" id="69181"/>
    <lineage>
        <taxon>Eukaryota</taxon>
        <taxon>Viridiplantae</taxon>
        <taxon>Streptophyta</taxon>
        <taxon>Embryophyta</taxon>
        <taxon>Tracheophyta</taxon>
        <taxon>Spermatophyta</taxon>
        <taxon>Magnoliopsida</taxon>
        <taxon>eudicotyledons</taxon>
        <taxon>Gunneridae</taxon>
        <taxon>Pentapetalae</taxon>
        <taxon>rosids</taxon>
        <taxon>malvids</taxon>
        <taxon>Brassicales</taxon>
        <taxon>Brassicaceae</taxon>
        <taxon>Brassiceae</taxon>
        <taxon>Brassica</taxon>
    </lineage>
</organism>
<dbReference type="AlphaFoldDB" id="A0A8S9M5Z7"/>
<dbReference type="OrthoDB" id="1113688at2759"/>
<gene>
    <name evidence="3" type="ORF">DY000_02001099</name>
    <name evidence="2" type="ORF">F2Q70_00007820</name>
</gene>
<protein>
    <recommendedName>
        <fullName evidence="1">RNase H type-1 domain-containing protein</fullName>
    </recommendedName>
</protein>
<dbReference type="GO" id="GO:0003676">
    <property type="term" value="F:nucleic acid binding"/>
    <property type="evidence" value="ECO:0007669"/>
    <property type="project" value="InterPro"/>
</dbReference>
<dbReference type="Proteomes" id="UP000266723">
    <property type="component" value="Unassembled WGS sequence"/>
</dbReference>
<accession>A0A8S9M5Z7</accession>
<reference evidence="3" key="2">
    <citation type="submission" date="2019-12" db="EMBL/GenBank/DDBJ databases">
        <authorList>
            <person name="Studholme D.J."/>
            <person name="Sarris P."/>
        </authorList>
    </citation>
    <scope>NUCLEOTIDE SEQUENCE</scope>
    <source>
        <strain evidence="3">PFS-1207/04</strain>
        <tissue evidence="3">Leaf</tissue>
    </source>
</reference>
<name>A0A8S9M5Z7_BRACR</name>
<comment type="caution">
    <text evidence="2">The sequence shown here is derived from an EMBL/GenBank/DDBJ whole genome shotgun (WGS) entry which is preliminary data.</text>
</comment>
<dbReference type="EMBL" id="QGKV02000832">
    <property type="protein sequence ID" value="KAF3549723.1"/>
    <property type="molecule type" value="Genomic_DNA"/>
</dbReference>
<evidence type="ECO:0000313" key="3">
    <source>
        <dbReference type="EMBL" id="KAF3549723.1"/>
    </source>
</evidence>
<sequence>MTAMTATTMSFLKISMDTELESSKVNAADENKVSSSLKKIGDGLGPALDHARPPNLYTSVCCESDSTQLIQAVNSGSTATEIYGITADIISLAGLFETIFFRWISRVKNSEADGLAKQCLADEIAFNCIT</sequence>
<evidence type="ECO:0000313" key="2">
    <source>
        <dbReference type="EMBL" id="KAF2613448.1"/>
    </source>
</evidence>
<evidence type="ECO:0000259" key="1">
    <source>
        <dbReference type="Pfam" id="PF13456"/>
    </source>
</evidence>
<dbReference type="GO" id="GO:0004523">
    <property type="term" value="F:RNA-DNA hybrid ribonuclease activity"/>
    <property type="evidence" value="ECO:0007669"/>
    <property type="project" value="InterPro"/>
</dbReference>
<keyword evidence="4" id="KW-1185">Reference proteome</keyword>
<dbReference type="Gene3D" id="3.30.420.10">
    <property type="entry name" value="Ribonuclease H-like superfamily/Ribonuclease H"/>
    <property type="match status" value="1"/>
</dbReference>
<proteinExistence type="predicted"/>